<reference evidence="1 2" key="1">
    <citation type="journal article" date="2014" name="Nature">
        <title>The genome of the recently domesticated crop plant sugar beet (Beta vulgaris).</title>
        <authorList>
            <person name="Dohm J.C."/>
            <person name="Minoche A.E."/>
            <person name="Holtgrawe D."/>
            <person name="Capella-Gutierrez S."/>
            <person name="Zakrzewski F."/>
            <person name="Tafer H."/>
            <person name="Rupp O."/>
            <person name="Sorensen T.R."/>
            <person name="Stracke R."/>
            <person name="Reinhardt R."/>
            <person name="Goesmann A."/>
            <person name="Kraft T."/>
            <person name="Schulz B."/>
            <person name="Stadler P.F."/>
            <person name="Schmidt T."/>
            <person name="Gabaldon T."/>
            <person name="Lehrach H."/>
            <person name="Weisshaar B."/>
            <person name="Himmelbauer H."/>
        </authorList>
    </citation>
    <scope>NUCLEOTIDE SEQUENCE [LARGE SCALE GENOMIC DNA]</scope>
    <source>
        <tissue evidence="1">Taproot</tissue>
    </source>
</reference>
<proteinExistence type="predicted"/>
<organism evidence="1 2">
    <name type="scientific">Beta vulgaris subsp. vulgaris</name>
    <name type="common">Beet</name>
    <dbReference type="NCBI Taxonomy" id="3555"/>
    <lineage>
        <taxon>Eukaryota</taxon>
        <taxon>Viridiplantae</taxon>
        <taxon>Streptophyta</taxon>
        <taxon>Embryophyta</taxon>
        <taxon>Tracheophyta</taxon>
        <taxon>Spermatophyta</taxon>
        <taxon>Magnoliopsida</taxon>
        <taxon>eudicotyledons</taxon>
        <taxon>Gunneridae</taxon>
        <taxon>Pentapetalae</taxon>
        <taxon>Caryophyllales</taxon>
        <taxon>Chenopodiaceae</taxon>
        <taxon>Betoideae</taxon>
        <taxon>Beta</taxon>
    </lineage>
</organism>
<name>A0A0J8BLA5_BETVV</name>
<dbReference type="AlphaFoldDB" id="A0A0J8BLA5"/>
<accession>A0A0J8BLA5</accession>
<dbReference type="EMBL" id="KQ090181">
    <property type="protein sequence ID" value="KMT02180.1"/>
    <property type="molecule type" value="Genomic_DNA"/>
</dbReference>
<dbReference type="Gramene" id="KMT02180">
    <property type="protein sequence ID" value="KMT02180"/>
    <property type="gene ID" value="BVRB_9g206970"/>
</dbReference>
<dbReference type="Proteomes" id="UP000035740">
    <property type="component" value="Chromosome 9"/>
</dbReference>
<evidence type="ECO:0000313" key="1">
    <source>
        <dbReference type="EMBL" id="KMT02180.1"/>
    </source>
</evidence>
<gene>
    <name evidence="1" type="ORF">BVRB_9g206970</name>
</gene>
<protein>
    <submittedName>
        <fullName evidence="1">Uncharacterized protein</fullName>
    </submittedName>
</protein>
<evidence type="ECO:0000313" key="2">
    <source>
        <dbReference type="Proteomes" id="UP000035740"/>
    </source>
</evidence>
<sequence length="204" mass="23488">MFAVMKAKGMVEIPKGCILQRWTIRAKLHLSNPHGYLSLHNTNDETAATGRFAFLNGMSKQLCRMVSTSYEQFMWLKDKLVKMLMHTKKEKVTLNIDELEGKGNMCKKKGKGKCKGQGSRKRMVEEVERDYDPFEDLGMRFDPLEEMFADDPNYKQGIANFGDGFSFVNLMKQFMPKTYCEGDASNAKDRYEVITFSKMPIVFD</sequence>
<dbReference type="OrthoDB" id="10645530at2759"/>
<keyword evidence="2" id="KW-1185">Reference proteome</keyword>